<dbReference type="PANTHER" id="PTHR14932:SF1">
    <property type="entry name" value="RAB-LIKE PROTEIN 6"/>
    <property type="match status" value="1"/>
</dbReference>
<protein>
    <submittedName>
        <fullName evidence="2">Rab-like protein 6</fullName>
    </submittedName>
</protein>
<feature type="region of interest" description="Disordered" evidence="1">
    <location>
        <begin position="235"/>
        <end position="256"/>
    </location>
</feature>
<comment type="caution">
    <text evidence="2">The sequence shown here is derived from an EMBL/GenBank/DDBJ whole genome shotgun (WGS) entry which is preliminary data.</text>
</comment>
<dbReference type="Proteomes" id="UP001311232">
    <property type="component" value="Unassembled WGS sequence"/>
</dbReference>
<dbReference type="AlphaFoldDB" id="A0AAV9RAQ6"/>
<dbReference type="InterPro" id="IPR027417">
    <property type="entry name" value="P-loop_NTPase"/>
</dbReference>
<dbReference type="GO" id="GO:0005829">
    <property type="term" value="C:cytosol"/>
    <property type="evidence" value="ECO:0007669"/>
    <property type="project" value="TreeGrafter"/>
</dbReference>
<feature type="region of interest" description="Disordered" evidence="1">
    <location>
        <begin position="271"/>
        <end position="295"/>
    </location>
</feature>
<evidence type="ECO:0000313" key="3">
    <source>
        <dbReference type="Proteomes" id="UP001311232"/>
    </source>
</evidence>
<dbReference type="InterPro" id="IPR040385">
    <property type="entry name" value="RABL6"/>
</dbReference>
<dbReference type="SUPFAM" id="SSF52540">
    <property type="entry name" value="P-loop containing nucleoside triphosphate hydrolases"/>
    <property type="match status" value="1"/>
</dbReference>
<dbReference type="Gene3D" id="3.40.50.300">
    <property type="entry name" value="P-loop containing nucleotide triphosphate hydrolases"/>
    <property type="match status" value="1"/>
</dbReference>
<dbReference type="PANTHER" id="PTHR14932">
    <property type="entry name" value="RAS GTPASE-RELATED"/>
    <property type="match status" value="1"/>
</dbReference>
<evidence type="ECO:0000313" key="2">
    <source>
        <dbReference type="EMBL" id="KAK5606971.1"/>
    </source>
</evidence>
<gene>
    <name evidence="2" type="primary">RABL6</name>
    <name evidence="2" type="ORF">CRENBAI_011951</name>
</gene>
<dbReference type="Pfam" id="PF08477">
    <property type="entry name" value="Roc"/>
    <property type="match status" value="1"/>
</dbReference>
<sequence length="295" mass="33291">MFSALKKLVGSEPGQLREKNIPAGLQSMNQSLQRRFAKGVQYNMKIVIRGDRNTGKSTLWHRLQGKKFVEEYIPTQEIQVTSIHWNYKTTDDVVKVEVWDVVDKGKGKRRGDNLKLENEPQESDEVALDAEFLDVYKNCNGVIMMFDITKQWTFNYILRELPKVPTHVPVCVLGNHRDMGEHRVILPDDIRDFIAGLNRKMLSVPKSSKGTVPFAVGGHSSPGQTNTRHPHRVSIPLKKGRQPSTGAAALRPERHRERCRVLKCPHKPATAEFPSTKVEDPPQAPQTCCAGISNL</sequence>
<evidence type="ECO:0000256" key="1">
    <source>
        <dbReference type="SAM" id="MobiDB-lite"/>
    </source>
</evidence>
<dbReference type="GO" id="GO:0005525">
    <property type="term" value="F:GTP binding"/>
    <property type="evidence" value="ECO:0007669"/>
    <property type="project" value="InterPro"/>
</dbReference>
<dbReference type="PROSITE" id="PS51419">
    <property type="entry name" value="RAB"/>
    <property type="match status" value="1"/>
</dbReference>
<name>A0AAV9RAQ6_9TELE</name>
<dbReference type="PRINTS" id="PR00449">
    <property type="entry name" value="RASTRNSFRMNG"/>
</dbReference>
<organism evidence="2 3">
    <name type="scientific">Crenichthys baileyi</name>
    <name type="common">White River springfish</name>
    <dbReference type="NCBI Taxonomy" id="28760"/>
    <lineage>
        <taxon>Eukaryota</taxon>
        <taxon>Metazoa</taxon>
        <taxon>Chordata</taxon>
        <taxon>Craniata</taxon>
        <taxon>Vertebrata</taxon>
        <taxon>Euteleostomi</taxon>
        <taxon>Actinopterygii</taxon>
        <taxon>Neopterygii</taxon>
        <taxon>Teleostei</taxon>
        <taxon>Neoteleostei</taxon>
        <taxon>Acanthomorphata</taxon>
        <taxon>Ovalentaria</taxon>
        <taxon>Atherinomorphae</taxon>
        <taxon>Cyprinodontiformes</taxon>
        <taxon>Goodeidae</taxon>
        <taxon>Crenichthys</taxon>
    </lineage>
</organism>
<keyword evidence="3" id="KW-1185">Reference proteome</keyword>
<reference evidence="2 3" key="1">
    <citation type="submission" date="2021-06" db="EMBL/GenBank/DDBJ databases">
        <authorList>
            <person name="Palmer J.M."/>
        </authorList>
    </citation>
    <scope>NUCLEOTIDE SEQUENCE [LARGE SCALE GENOMIC DNA]</scope>
    <source>
        <strain evidence="2 3">MEX-2019</strain>
        <tissue evidence="2">Muscle</tissue>
    </source>
</reference>
<dbReference type="SMART" id="SM00175">
    <property type="entry name" value="RAB"/>
    <property type="match status" value="1"/>
</dbReference>
<dbReference type="EMBL" id="JAHHUM010002040">
    <property type="protein sequence ID" value="KAK5606971.1"/>
    <property type="molecule type" value="Genomic_DNA"/>
</dbReference>
<accession>A0AAV9RAQ6</accession>
<proteinExistence type="predicted"/>
<dbReference type="GO" id="GO:0005634">
    <property type="term" value="C:nucleus"/>
    <property type="evidence" value="ECO:0007669"/>
    <property type="project" value="TreeGrafter"/>
</dbReference>